<dbReference type="Proteomes" id="UP001497497">
    <property type="component" value="Unassembled WGS sequence"/>
</dbReference>
<evidence type="ECO:0000256" key="1">
    <source>
        <dbReference type="SAM" id="Phobius"/>
    </source>
</evidence>
<sequence>MAEWSSVEKPHSFICDYATESISSIVWKKNEASYFSCFAYNMPTCVPADENSSLYYEANLTSNAASYTSVFTIKSVQLVHHNTIWICQPDLTTASAKQYNLYVFAPAKTPRCDSVTLLNDTNIEIHCYTDIVFPLAVCGFYVNTNATREVKLTNGSISYISQPSLTKGYNRTDCTYTISAYVLGSGTHLFSVEMYPNITSNITDEIKSRGQYNDPTMIGYPQAHLEDDCFVYIKEKENRTCTCTDVSKSILRSKITWSAEHEIMNIETNRTLIRSISLFEGQSFTCTIRNTMNLTNRINYILKRNYKLPDTDTEVNFIALGAGVGAGLLLLVATLVFCFVFQKEDLCLIKTNS</sequence>
<organism evidence="2 3">
    <name type="scientific">Lymnaea stagnalis</name>
    <name type="common">Great pond snail</name>
    <name type="synonym">Helix stagnalis</name>
    <dbReference type="NCBI Taxonomy" id="6523"/>
    <lineage>
        <taxon>Eukaryota</taxon>
        <taxon>Metazoa</taxon>
        <taxon>Spiralia</taxon>
        <taxon>Lophotrochozoa</taxon>
        <taxon>Mollusca</taxon>
        <taxon>Gastropoda</taxon>
        <taxon>Heterobranchia</taxon>
        <taxon>Euthyneura</taxon>
        <taxon>Panpulmonata</taxon>
        <taxon>Hygrophila</taxon>
        <taxon>Lymnaeoidea</taxon>
        <taxon>Lymnaeidae</taxon>
        <taxon>Lymnaea</taxon>
    </lineage>
</organism>
<keyword evidence="1" id="KW-0812">Transmembrane</keyword>
<protein>
    <recommendedName>
        <fullName evidence="4">Ig-like domain-containing protein</fullName>
    </recommendedName>
</protein>
<keyword evidence="3" id="KW-1185">Reference proteome</keyword>
<accession>A0AAV2HDE2</accession>
<keyword evidence="1" id="KW-1133">Transmembrane helix</keyword>
<keyword evidence="1" id="KW-0472">Membrane</keyword>
<feature type="transmembrane region" description="Helical" evidence="1">
    <location>
        <begin position="317"/>
        <end position="341"/>
    </location>
</feature>
<proteinExistence type="predicted"/>
<evidence type="ECO:0008006" key="4">
    <source>
        <dbReference type="Google" id="ProtNLM"/>
    </source>
</evidence>
<dbReference type="EMBL" id="CAXITT010000097">
    <property type="protein sequence ID" value="CAL1531798.1"/>
    <property type="molecule type" value="Genomic_DNA"/>
</dbReference>
<reference evidence="2 3" key="1">
    <citation type="submission" date="2024-04" db="EMBL/GenBank/DDBJ databases">
        <authorList>
            <consortium name="Genoscope - CEA"/>
            <person name="William W."/>
        </authorList>
    </citation>
    <scope>NUCLEOTIDE SEQUENCE [LARGE SCALE GENOMIC DNA]</scope>
</reference>
<dbReference type="AlphaFoldDB" id="A0AAV2HDE2"/>
<feature type="non-terminal residue" evidence="2">
    <location>
        <position position="353"/>
    </location>
</feature>
<name>A0AAV2HDE2_LYMST</name>
<evidence type="ECO:0000313" key="2">
    <source>
        <dbReference type="EMBL" id="CAL1531798.1"/>
    </source>
</evidence>
<gene>
    <name evidence="2" type="ORF">GSLYS_00005893001</name>
</gene>
<evidence type="ECO:0000313" key="3">
    <source>
        <dbReference type="Proteomes" id="UP001497497"/>
    </source>
</evidence>
<comment type="caution">
    <text evidence="2">The sequence shown here is derived from an EMBL/GenBank/DDBJ whole genome shotgun (WGS) entry which is preliminary data.</text>
</comment>